<evidence type="ECO:0000256" key="1">
    <source>
        <dbReference type="SAM" id="Phobius"/>
    </source>
</evidence>
<protein>
    <recommendedName>
        <fullName evidence="2">Protein-glutamine gamma-glutamyltransferase-like C-terminal domain-containing protein</fullName>
    </recommendedName>
</protein>
<proteinExistence type="predicted"/>
<keyword evidence="1" id="KW-0472">Membrane</keyword>
<reference evidence="4" key="1">
    <citation type="journal article" date="2019" name="Int. J. Syst. Evol. Microbiol.">
        <title>The Global Catalogue of Microorganisms (GCM) 10K type strain sequencing project: providing services to taxonomists for standard genome sequencing and annotation.</title>
        <authorList>
            <consortium name="The Broad Institute Genomics Platform"/>
            <consortium name="The Broad Institute Genome Sequencing Center for Infectious Disease"/>
            <person name="Wu L."/>
            <person name="Ma J."/>
        </authorList>
    </citation>
    <scope>NUCLEOTIDE SEQUENCE [LARGE SCALE GENOMIC DNA]</scope>
    <source>
        <strain evidence="4">CGMCC 1.15043</strain>
    </source>
</reference>
<feature type="transmembrane region" description="Helical" evidence="1">
    <location>
        <begin position="80"/>
        <end position="100"/>
    </location>
</feature>
<keyword evidence="1" id="KW-0812">Transmembrane</keyword>
<evidence type="ECO:0000313" key="3">
    <source>
        <dbReference type="EMBL" id="GFZ78210.1"/>
    </source>
</evidence>
<sequence>MTLLTIQNRLIWIKRMSNSSLAASLQEDKEQLKQILEQKEYTAYEIKEHASFWSWLKPLFRKLRSLLPDFKVSDSVTNGLTIAVMIVLLGIAAFAIYWFLKQLIWQKRVKSVTYLPEGEISRSYSYYWKQAEELRGSGHWREGVRSVFLTLLFFMETEHMIRVEKWKTNWEYAEELKASQSLLIPLFEDSSLLFDRIWYGQEAVTEEQFNGIYEQVARAIGRKEGLLHERAE</sequence>
<organism evidence="3 4">
    <name type="scientific">Paenibacillus marchantiophytorum</name>
    <dbReference type="NCBI Taxonomy" id="1619310"/>
    <lineage>
        <taxon>Bacteria</taxon>
        <taxon>Bacillati</taxon>
        <taxon>Bacillota</taxon>
        <taxon>Bacilli</taxon>
        <taxon>Bacillales</taxon>
        <taxon>Paenibacillaceae</taxon>
        <taxon>Paenibacillus</taxon>
    </lineage>
</organism>
<dbReference type="InterPro" id="IPR025403">
    <property type="entry name" value="TgpA-like_C"/>
</dbReference>
<accession>A0ABQ1EM29</accession>
<keyword evidence="4" id="KW-1185">Reference proteome</keyword>
<feature type="domain" description="Protein-glutamine gamma-glutamyltransferase-like C-terminal" evidence="2">
    <location>
        <begin position="160"/>
        <end position="210"/>
    </location>
</feature>
<dbReference type="EMBL" id="BMHE01000010">
    <property type="protein sequence ID" value="GFZ78210.1"/>
    <property type="molecule type" value="Genomic_DNA"/>
</dbReference>
<dbReference type="Proteomes" id="UP000615455">
    <property type="component" value="Unassembled WGS sequence"/>
</dbReference>
<keyword evidence="1" id="KW-1133">Transmembrane helix</keyword>
<evidence type="ECO:0000313" key="4">
    <source>
        <dbReference type="Proteomes" id="UP000615455"/>
    </source>
</evidence>
<name>A0ABQ1EM29_9BACL</name>
<dbReference type="Pfam" id="PF13559">
    <property type="entry name" value="DUF4129"/>
    <property type="match status" value="1"/>
</dbReference>
<comment type="caution">
    <text evidence="3">The sequence shown here is derived from an EMBL/GenBank/DDBJ whole genome shotgun (WGS) entry which is preliminary data.</text>
</comment>
<gene>
    <name evidence="3" type="ORF">GCM10008018_24590</name>
</gene>
<evidence type="ECO:0000259" key="2">
    <source>
        <dbReference type="Pfam" id="PF13559"/>
    </source>
</evidence>